<sequence length="283" mass="32679">MAPTLRYMQKLSGHLISSKHLGLFQQRFFDSSWKQYSGSVQPQYQPDTCNMGNTIVDNREVINDVVSRTKVERLVLPDSIMCSAGLPEENVVPNKQPASPDGRPSPDKLFHVYTILGNTLPKLFIQPMDYSIYHDNIVFEDNIRKVRTEGLLNYVKQVALLRTIGHIRFAYVRFEVLKITQHPEDGTIRIRWRIRGISAWRVMLMFWKIKLWEWKETLEKSDNWYDGYSTFIVNADGKIIKHIADKMMPDSDSVVSENSNLNAAKLALMITVVPRVSDIALFM</sequence>
<dbReference type="PANTHER" id="PTHR31094:SF2">
    <property type="entry name" value="RIKEN CDNA 2310061I04 GENE"/>
    <property type="match status" value="1"/>
</dbReference>
<dbReference type="Proteomes" id="UP000030742">
    <property type="component" value="Unassembled WGS sequence"/>
</dbReference>
<dbReference type="OrthoDB" id="44820at2759"/>
<gene>
    <name evidence="3" type="primary">109537060</name>
    <name evidence="2" type="ORF">D910_07583</name>
    <name evidence="1" type="ORF">YQE_05898</name>
</gene>
<dbReference type="AlphaFoldDB" id="N6TIG5"/>
<dbReference type="OMA" id="CETRHEP"/>
<proteinExistence type="predicted"/>
<dbReference type="Pfam" id="PF10184">
    <property type="entry name" value="DUF2358"/>
    <property type="match status" value="1"/>
</dbReference>
<keyword evidence="4" id="KW-1185">Reference proteome</keyword>
<evidence type="ECO:0000313" key="4">
    <source>
        <dbReference type="Proteomes" id="UP000019118"/>
    </source>
</evidence>
<evidence type="ECO:0000313" key="5">
    <source>
        <dbReference type="Proteomes" id="UP000030742"/>
    </source>
</evidence>
<protein>
    <submittedName>
        <fullName evidence="1 3">Uncharacterized protein</fullName>
    </submittedName>
</protein>
<evidence type="ECO:0000313" key="1">
    <source>
        <dbReference type="EMBL" id="ENN77603.1"/>
    </source>
</evidence>
<dbReference type="EMBL" id="KB632225">
    <property type="protein sequence ID" value="ERL90230.1"/>
    <property type="molecule type" value="Genomic_DNA"/>
</dbReference>
<dbReference type="HOGENOM" id="CLU_058291_1_0_1"/>
<evidence type="ECO:0000313" key="2">
    <source>
        <dbReference type="EMBL" id="ERL90230.1"/>
    </source>
</evidence>
<dbReference type="InterPro" id="IPR018790">
    <property type="entry name" value="DUF2358"/>
</dbReference>
<dbReference type="PANTHER" id="PTHR31094">
    <property type="entry name" value="RIKEN CDNA 2310061I04 GENE"/>
    <property type="match status" value="1"/>
</dbReference>
<feature type="non-terminal residue" evidence="1">
    <location>
        <position position="1"/>
    </location>
</feature>
<dbReference type="EMBL" id="KB740941">
    <property type="protein sequence ID" value="ENN77603.1"/>
    <property type="molecule type" value="Genomic_DNA"/>
</dbReference>
<evidence type="ECO:0000313" key="3">
    <source>
        <dbReference type="EnsemblMetazoa" id="XP_019759149.1"/>
    </source>
</evidence>
<dbReference type="Proteomes" id="UP000019118">
    <property type="component" value="Unassembled WGS sequence"/>
</dbReference>
<reference evidence="3" key="2">
    <citation type="submission" date="2024-08" db="UniProtKB">
        <authorList>
            <consortium name="EnsemblMetazoa"/>
        </authorList>
    </citation>
    <scope>IDENTIFICATION</scope>
</reference>
<dbReference type="STRING" id="77166.N6TIG5"/>
<dbReference type="EnsemblMetazoa" id="XM_019903590.1">
    <property type="protein sequence ID" value="XP_019759149.1"/>
    <property type="gene ID" value="LOC109537060"/>
</dbReference>
<organism evidence="1">
    <name type="scientific">Dendroctonus ponderosae</name>
    <name type="common">Mountain pine beetle</name>
    <dbReference type="NCBI Taxonomy" id="77166"/>
    <lineage>
        <taxon>Eukaryota</taxon>
        <taxon>Metazoa</taxon>
        <taxon>Ecdysozoa</taxon>
        <taxon>Arthropoda</taxon>
        <taxon>Hexapoda</taxon>
        <taxon>Insecta</taxon>
        <taxon>Pterygota</taxon>
        <taxon>Neoptera</taxon>
        <taxon>Endopterygota</taxon>
        <taxon>Coleoptera</taxon>
        <taxon>Polyphaga</taxon>
        <taxon>Cucujiformia</taxon>
        <taxon>Curculionidae</taxon>
        <taxon>Scolytinae</taxon>
        <taxon>Dendroctonus</taxon>
    </lineage>
</organism>
<reference evidence="4 5" key="1">
    <citation type="journal article" date="2013" name="Genome Biol.">
        <title>Draft genome of the mountain pine beetle, Dendroctonus ponderosae Hopkins, a major forest pest.</title>
        <authorList>
            <person name="Keeling C.I."/>
            <person name="Yuen M.M."/>
            <person name="Liao N.Y."/>
            <person name="Docking T.R."/>
            <person name="Chan S.K."/>
            <person name="Taylor G.A."/>
            <person name="Palmquist D.L."/>
            <person name="Jackman S.D."/>
            <person name="Nguyen A."/>
            <person name="Li M."/>
            <person name="Henderson H."/>
            <person name="Janes J.K."/>
            <person name="Zhao Y."/>
            <person name="Pandoh P."/>
            <person name="Moore R."/>
            <person name="Sperling F.A."/>
            <person name="Huber D.P."/>
            <person name="Birol I."/>
            <person name="Jones S.J."/>
            <person name="Bohlmann J."/>
        </authorList>
    </citation>
    <scope>NUCLEOTIDE SEQUENCE</scope>
</reference>
<accession>N6TIG5</accession>
<name>N6TIG5_DENPD</name>
<dbReference type="KEGG" id="dpa:109537060"/>